<evidence type="ECO:0000256" key="1">
    <source>
        <dbReference type="ARBA" id="ARBA00023125"/>
    </source>
</evidence>
<keyword evidence="1 2" id="KW-0238">DNA-binding</keyword>
<sequence length="220" mass="24229">MPATPETAPNRTARRKARTRAALVRAAQGFIAEGRPHAPILEITQAADVGMGSFYNHFESREELMRVASEEAFEAHGRLLDELTLGIDDPAEIFAQNFRLTGRIHRREPELSRVLLDYGLQLIDIEIGLAPRALRAIKAGADAGRFTVADPELSLTIVAGATLVLGNLLHEHPERDDAEATDQVAEDLLRMLGMAPEEAYELAHRPLPELTTVAWQEADL</sequence>
<proteinExistence type="predicted"/>
<name>A0A7K2IZY9_9ACTN</name>
<evidence type="ECO:0000259" key="3">
    <source>
        <dbReference type="PROSITE" id="PS50977"/>
    </source>
</evidence>
<feature type="domain" description="HTH tetR-type" evidence="3">
    <location>
        <begin position="17"/>
        <end position="76"/>
    </location>
</feature>
<dbReference type="RefSeq" id="WP_161112126.1">
    <property type="nucleotide sequence ID" value="NZ_JBHWJG010000001.1"/>
</dbReference>
<evidence type="ECO:0000313" key="4">
    <source>
        <dbReference type="EMBL" id="MYR35508.1"/>
    </source>
</evidence>
<evidence type="ECO:0000313" key="5">
    <source>
        <dbReference type="Proteomes" id="UP000467124"/>
    </source>
</evidence>
<dbReference type="PROSITE" id="PS50977">
    <property type="entry name" value="HTH_TETR_2"/>
    <property type="match status" value="1"/>
</dbReference>
<dbReference type="Proteomes" id="UP000467124">
    <property type="component" value="Unassembled WGS sequence"/>
</dbReference>
<accession>A0A7K2IZY9</accession>
<dbReference type="AlphaFoldDB" id="A0A7K2IZY9"/>
<dbReference type="SUPFAM" id="SSF46689">
    <property type="entry name" value="Homeodomain-like"/>
    <property type="match status" value="1"/>
</dbReference>
<dbReference type="EMBL" id="WWHY01000001">
    <property type="protein sequence ID" value="MYR35508.1"/>
    <property type="molecule type" value="Genomic_DNA"/>
</dbReference>
<comment type="caution">
    <text evidence="4">The sequence shown here is derived from an EMBL/GenBank/DDBJ whole genome shotgun (WGS) entry which is preliminary data.</text>
</comment>
<dbReference type="InterPro" id="IPR009057">
    <property type="entry name" value="Homeodomain-like_sf"/>
</dbReference>
<feature type="DNA-binding region" description="H-T-H motif" evidence="2">
    <location>
        <begin position="39"/>
        <end position="58"/>
    </location>
</feature>
<dbReference type="Pfam" id="PF21306">
    <property type="entry name" value="TetR_C_40"/>
    <property type="match status" value="1"/>
</dbReference>
<gene>
    <name evidence="4" type="ORF">GTW20_25405</name>
</gene>
<dbReference type="Gene3D" id="1.10.357.10">
    <property type="entry name" value="Tetracycline Repressor, domain 2"/>
    <property type="match status" value="1"/>
</dbReference>
<reference evidence="4 5" key="1">
    <citation type="journal article" date="2019" name="Nat. Commun.">
        <title>The antimicrobial potential of Streptomyces from insect microbiomes.</title>
        <authorList>
            <person name="Chevrette M.G."/>
            <person name="Carlson C.M."/>
            <person name="Ortega H.E."/>
            <person name="Thomas C."/>
            <person name="Ananiev G.E."/>
            <person name="Barns K.J."/>
            <person name="Book A.J."/>
            <person name="Cagnazzo J."/>
            <person name="Carlos C."/>
            <person name="Flanigan W."/>
            <person name="Grubbs K.J."/>
            <person name="Horn H.A."/>
            <person name="Hoffmann F.M."/>
            <person name="Klassen J.L."/>
            <person name="Knack J.J."/>
            <person name="Lewin G.R."/>
            <person name="McDonald B.R."/>
            <person name="Muller L."/>
            <person name="Melo W.G.P."/>
            <person name="Pinto-Tomas A.A."/>
            <person name="Schmitz A."/>
            <person name="Wendt-Pienkowski E."/>
            <person name="Wildman S."/>
            <person name="Zhao M."/>
            <person name="Zhang F."/>
            <person name="Bugni T.S."/>
            <person name="Andes D.R."/>
            <person name="Pupo M.T."/>
            <person name="Currie C.R."/>
        </authorList>
    </citation>
    <scope>NUCLEOTIDE SEQUENCE [LARGE SCALE GENOMIC DNA]</scope>
    <source>
        <strain evidence="4 5">SID5840</strain>
    </source>
</reference>
<dbReference type="InterPro" id="IPR049513">
    <property type="entry name" value="TetR_C_40"/>
</dbReference>
<organism evidence="4 5">
    <name type="scientific">Nocardiopsis alba</name>
    <dbReference type="NCBI Taxonomy" id="53437"/>
    <lineage>
        <taxon>Bacteria</taxon>
        <taxon>Bacillati</taxon>
        <taxon>Actinomycetota</taxon>
        <taxon>Actinomycetes</taxon>
        <taxon>Streptosporangiales</taxon>
        <taxon>Nocardiopsidaceae</taxon>
        <taxon>Nocardiopsis</taxon>
    </lineage>
</organism>
<dbReference type="GO" id="GO:0003677">
    <property type="term" value="F:DNA binding"/>
    <property type="evidence" value="ECO:0007669"/>
    <property type="project" value="UniProtKB-UniRule"/>
</dbReference>
<dbReference type="InterPro" id="IPR001647">
    <property type="entry name" value="HTH_TetR"/>
</dbReference>
<protein>
    <submittedName>
        <fullName evidence="4">TetR family transcriptional regulator</fullName>
    </submittedName>
</protein>
<evidence type="ECO:0000256" key="2">
    <source>
        <dbReference type="PROSITE-ProRule" id="PRU00335"/>
    </source>
</evidence>